<gene>
    <name evidence="1" type="ORF">bsdcttw_41970</name>
</gene>
<dbReference type="PANTHER" id="PTHR28037:SF1">
    <property type="entry name" value="ALCOHOL O-ACETYLTRANSFERASE 1-RELATED"/>
    <property type="match status" value="1"/>
</dbReference>
<protein>
    <recommendedName>
        <fullName evidence="3">Alcohol acetyltransferase</fullName>
    </recommendedName>
</protein>
<evidence type="ECO:0000313" key="2">
    <source>
        <dbReference type="Proteomes" id="UP000515703"/>
    </source>
</evidence>
<dbReference type="EMBL" id="AP023368">
    <property type="protein sequence ID" value="BCK01157.1"/>
    <property type="molecule type" value="Genomic_DNA"/>
</dbReference>
<reference evidence="1 2" key="2">
    <citation type="submission" date="2020-08" db="EMBL/GenBank/DDBJ databases">
        <authorList>
            <person name="Ueki A."/>
            <person name="Tonouchi A."/>
        </authorList>
    </citation>
    <scope>NUCLEOTIDE SEQUENCE [LARGE SCALE GENOMIC DNA]</scope>
    <source>
        <strain evidence="1 2">CTTW</strain>
    </source>
</reference>
<dbReference type="PROSITE" id="PS51257">
    <property type="entry name" value="PROKAR_LIPOPROTEIN"/>
    <property type="match status" value="1"/>
</dbReference>
<dbReference type="KEGG" id="acht:bsdcttw_41970"/>
<dbReference type="Proteomes" id="UP000515703">
    <property type="component" value="Chromosome"/>
</dbReference>
<dbReference type="Gene3D" id="3.30.559.30">
    <property type="entry name" value="Nonribosomal peptide synthetase, condensation domain"/>
    <property type="match status" value="1"/>
</dbReference>
<dbReference type="AlphaFoldDB" id="A0A7M3S989"/>
<organism evidence="1 2">
    <name type="scientific">Anaerocolumna chitinilytica</name>
    <dbReference type="NCBI Taxonomy" id="1727145"/>
    <lineage>
        <taxon>Bacteria</taxon>
        <taxon>Bacillati</taxon>
        <taxon>Bacillota</taxon>
        <taxon>Clostridia</taxon>
        <taxon>Lachnospirales</taxon>
        <taxon>Lachnospiraceae</taxon>
        <taxon>Anaerocolumna</taxon>
    </lineage>
</organism>
<name>A0A7M3S989_9FIRM</name>
<dbReference type="InterPro" id="IPR023213">
    <property type="entry name" value="CAT-like_dom_sf"/>
</dbReference>
<dbReference type="InterPro" id="IPR052058">
    <property type="entry name" value="Alcohol_O-acetyltransferase"/>
</dbReference>
<dbReference type="PANTHER" id="PTHR28037">
    <property type="entry name" value="ALCOHOL O-ACETYLTRANSFERASE 1-RELATED"/>
    <property type="match status" value="1"/>
</dbReference>
<dbReference type="RefSeq" id="WP_185256755.1">
    <property type="nucleotide sequence ID" value="NZ_AP023368.1"/>
</dbReference>
<reference evidence="1 2" key="1">
    <citation type="submission" date="2020-08" db="EMBL/GenBank/DDBJ databases">
        <title>Draft genome sequencing of an Anaerocolumna strain isolated from anoxic soil subjected to BSD treatment.</title>
        <authorList>
            <person name="Uek A."/>
            <person name="Tonouchi A."/>
        </authorList>
    </citation>
    <scope>NUCLEOTIDE SEQUENCE [LARGE SCALE GENOMIC DNA]</scope>
    <source>
        <strain evidence="1 2">CTTW</strain>
    </source>
</reference>
<evidence type="ECO:0000313" key="1">
    <source>
        <dbReference type="EMBL" id="BCK01157.1"/>
    </source>
</evidence>
<keyword evidence="2" id="KW-1185">Reference proteome</keyword>
<accession>A0A7M3S989</accession>
<evidence type="ECO:0008006" key="3">
    <source>
        <dbReference type="Google" id="ProtNLM"/>
    </source>
</evidence>
<sequence>MQLISKGVKRFKHPERIPLDNAAHFFPGTSSCNDTWVFRLTCELTEAVDPWTLQYATEDTLKQYPLYRSVLHKGLFWYSLEESKRQPIVREERTSPCRILYERSYQCLQFSITYSSKRINLEVYHALSDGVGALSFFKMLISSYLMRKHPECGLDLSAMKDELSLEGANEDGFKTYYSGISIREALKEQNNAQRGRTWKKRGYQLNGARERGCKIKLTVGVADADEVVAKAHEYGETVTVLLTAVLMLAIQRTKPMSKKSKPIVVAIPVNLRKYFPSKSARNFFRVINVGHCFHRGTDSLLEVVRHVGEQLARELTPEGLTTRMNALCSLEHSPLLRLIPRQGKDAALRMAGILGAINTTSVSNLGRISIPLEIKPYIRLIDFTTSTRRMQLNVCTYENQMVMDIASRLKSTKIQEEFFAILSELGITLRGRKM</sequence>
<proteinExistence type="predicted"/>
<dbReference type="Gene3D" id="3.30.559.10">
    <property type="entry name" value="Chloramphenicol acetyltransferase-like domain"/>
    <property type="match status" value="1"/>
</dbReference>